<evidence type="ECO:0000313" key="22">
    <source>
        <dbReference type="Proteomes" id="UP001241605"/>
    </source>
</evidence>
<evidence type="ECO:0000256" key="13">
    <source>
        <dbReference type="ARBA" id="ARBA00023136"/>
    </source>
</evidence>
<evidence type="ECO:0000256" key="6">
    <source>
        <dbReference type="ARBA" id="ARBA00022519"/>
    </source>
</evidence>
<keyword evidence="11" id="KW-0067">ATP-binding</keyword>
<feature type="transmembrane region" description="Helical" evidence="17">
    <location>
        <begin position="28"/>
        <end position="46"/>
    </location>
</feature>
<dbReference type="InterPro" id="IPR050445">
    <property type="entry name" value="Bact_polysacc_biosynth/exp"/>
</dbReference>
<dbReference type="PANTHER" id="PTHR32309">
    <property type="entry name" value="TYROSINE-PROTEIN KINASE"/>
    <property type="match status" value="1"/>
</dbReference>
<evidence type="ECO:0000256" key="15">
    <source>
        <dbReference type="ARBA" id="ARBA00051245"/>
    </source>
</evidence>
<organism evidence="21 22">
    <name type="scientific">Tropicibacter oceani</name>
    <dbReference type="NCBI Taxonomy" id="3058420"/>
    <lineage>
        <taxon>Bacteria</taxon>
        <taxon>Pseudomonadati</taxon>
        <taxon>Pseudomonadota</taxon>
        <taxon>Alphaproteobacteria</taxon>
        <taxon>Rhodobacterales</taxon>
        <taxon>Roseobacteraceae</taxon>
        <taxon>Tropicibacter</taxon>
    </lineage>
</organism>
<dbReference type="InterPro" id="IPR027417">
    <property type="entry name" value="P-loop_NTPase"/>
</dbReference>
<evidence type="ECO:0000259" key="18">
    <source>
        <dbReference type="Pfam" id="PF02706"/>
    </source>
</evidence>
<dbReference type="RefSeq" id="WP_282301111.1">
    <property type="nucleotide sequence ID" value="NZ_CP124616.1"/>
</dbReference>
<dbReference type="GO" id="GO:0004715">
    <property type="term" value="F:non-membrane spanning protein tyrosine kinase activity"/>
    <property type="evidence" value="ECO:0007669"/>
    <property type="project" value="UniProtKB-EC"/>
</dbReference>
<evidence type="ECO:0000256" key="16">
    <source>
        <dbReference type="SAM" id="Coils"/>
    </source>
</evidence>
<keyword evidence="10" id="KW-0418">Kinase</keyword>
<evidence type="ECO:0000259" key="19">
    <source>
        <dbReference type="Pfam" id="PF13614"/>
    </source>
</evidence>
<evidence type="ECO:0000256" key="4">
    <source>
        <dbReference type="ARBA" id="ARBA00011903"/>
    </source>
</evidence>
<evidence type="ECO:0000256" key="17">
    <source>
        <dbReference type="SAM" id="Phobius"/>
    </source>
</evidence>
<evidence type="ECO:0000313" key="21">
    <source>
        <dbReference type="EMBL" id="WGW04477.1"/>
    </source>
</evidence>
<keyword evidence="12 17" id="KW-1133">Transmembrane helix</keyword>
<dbReference type="Pfam" id="PF13614">
    <property type="entry name" value="AAA_31"/>
    <property type="match status" value="1"/>
</dbReference>
<feature type="domain" description="Tyrosine-protein kinase G-rich" evidence="20">
    <location>
        <begin position="367"/>
        <end position="437"/>
    </location>
</feature>
<comment type="subcellular location">
    <subcellularLocation>
        <location evidence="1">Cell inner membrane</location>
        <topology evidence="1">Multi-pass membrane protein</topology>
    </subcellularLocation>
</comment>
<evidence type="ECO:0000256" key="9">
    <source>
        <dbReference type="ARBA" id="ARBA00022741"/>
    </source>
</evidence>
<dbReference type="InterPro" id="IPR005702">
    <property type="entry name" value="Wzc-like_C"/>
</dbReference>
<evidence type="ECO:0000256" key="10">
    <source>
        <dbReference type="ARBA" id="ARBA00022777"/>
    </source>
</evidence>
<feature type="coiled-coil region" evidence="16">
    <location>
        <begin position="213"/>
        <end position="276"/>
    </location>
</feature>
<keyword evidence="14" id="KW-0829">Tyrosine-protein kinase</keyword>
<dbReference type="Proteomes" id="UP001241605">
    <property type="component" value="Chromosome"/>
</dbReference>
<reference evidence="21 22" key="1">
    <citation type="submission" date="2023-05" db="EMBL/GenBank/DDBJ databases">
        <title>YMD87, complete Genome.</title>
        <authorList>
            <person name="Zhang J."/>
            <person name="Xu X."/>
        </authorList>
    </citation>
    <scope>NUCLEOTIDE SEQUENCE [LARGE SCALE GENOMIC DNA]</scope>
    <source>
        <strain evidence="21 22">YMD87</strain>
    </source>
</reference>
<evidence type="ECO:0000256" key="1">
    <source>
        <dbReference type="ARBA" id="ARBA00004429"/>
    </source>
</evidence>
<name>A0ABY8QIL2_9RHOB</name>
<evidence type="ECO:0000256" key="3">
    <source>
        <dbReference type="ARBA" id="ARBA00008883"/>
    </source>
</evidence>
<keyword evidence="6" id="KW-0997">Cell inner membrane</keyword>
<feature type="coiled-coil region" evidence="16">
    <location>
        <begin position="327"/>
        <end position="368"/>
    </location>
</feature>
<dbReference type="CDD" id="cd05387">
    <property type="entry name" value="BY-kinase"/>
    <property type="match status" value="1"/>
</dbReference>
<evidence type="ECO:0000256" key="11">
    <source>
        <dbReference type="ARBA" id="ARBA00022840"/>
    </source>
</evidence>
<accession>A0ABY8QIL2</accession>
<dbReference type="PANTHER" id="PTHR32309:SF13">
    <property type="entry name" value="FERRIC ENTEROBACTIN TRANSPORT PROTEIN FEPE"/>
    <property type="match status" value="1"/>
</dbReference>
<evidence type="ECO:0000256" key="12">
    <source>
        <dbReference type="ARBA" id="ARBA00022989"/>
    </source>
</evidence>
<keyword evidence="9" id="KW-0547">Nucleotide-binding</keyword>
<dbReference type="InterPro" id="IPR025669">
    <property type="entry name" value="AAA_dom"/>
</dbReference>
<proteinExistence type="inferred from homology"/>
<keyword evidence="5" id="KW-1003">Cell membrane</keyword>
<gene>
    <name evidence="21" type="ORF">QF118_02710</name>
</gene>
<keyword evidence="16" id="KW-0175">Coiled coil</keyword>
<feature type="transmembrane region" description="Helical" evidence="17">
    <location>
        <begin position="419"/>
        <end position="437"/>
    </location>
</feature>
<dbReference type="SUPFAM" id="SSF52540">
    <property type="entry name" value="P-loop containing nucleoside triphosphate hydrolases"/>
    <property type="match status" value="1"/>
</dbReference>
<keyword evidence="8 17" id="KW-0812">Transmembrane</keyword>
<dbReference type="Pfam" id="PF02706">
    <property type="entry name" value="Wzz"/>
    <property type="match status" value="1"/>
</dbReference>
<keyword evidence="7 21" id="KW-0808">Transferase</keyword>
<dbReference type="InterPro" id="IPR032807">
    <property type="entry name" value="GNVR"/>
</dbReference>
<dbReference type="Pfam" id="PF13807">
    <property type="entry name" value="GNVR"/>
    <property type="match status" value="1"/>
</dbReference>
<comment type="catalytic activity">
    <reaction evidence="15">
        <text>L-tyrosyl-[protein] + ATP = O-phospho-L-tyrosyl-[protein] + ADP + H(+)</text>
        <dbReference type="Rhea" id="RHEA:10596"/>
        <dbReference type="Rhea" id="RHEA-COMP:10136"/>
        <dbReference type="Rhea" id="RHEA-COMP:20101"/>
        <dbReference type="ChEBI" id="CHEBI:15378"/>
        <dbReference type="ChEBI" id="CHEBI:30616"/>
        <dbReference type="ChEBI" id="CHEBI:46858"/>
        <dbReference type="ChEBI" id="CHEBI:61978"/>
        <dbReference type="ChEBI" id="CHEBI:456216"/>
        <dbReference type="EC" id="2.7.10.2"/>
    </reaction>
</comment>
<feature type="domain" description="AAA" evidence="19">
    <location>
        <begin position="517"/>
        <end position="628"/>
    </location>
</feature>
<dbReference type="EMBL" id="CP124616">
    <property type="protein sequence ID" value="WGW04477.1"/>
    <property type="molecule type" value="Genomic_DNA"/>
</dbReference>
<evidence type="ECO:0000256" key="8">
    <source>
        <dbReference type="ARBA" id="ARBA00022692"/>
    </source>
</evidence>
<dbReference type="EC" id="2.7.10.2" evidence="4"/>
<sequence>MSSEENGQSGRDSIDLVEVLRIFWRGKWLIAIFATGFALLVGYYAFNVAQPQYATSVRLALEVRSQQVVDLESVVSGVSTEQAAINTELEVITSRGLLEKLVQDLNLTEDPEFNVSLQDDSGLSVSKIKVFIKDLFGVGGPKDLEPSDEDTLLAVTEAISGSITANAQRNTYLLEIRVSTGDPKKSALIANRLAQIYLDDQIAIKFAATEYAVNWLSERVQDLELELKQKEDTIRELRAETDLISLEALEAINVRSKDIRERLADAEIAVTAAQARFEDLSLLAESDDLAAIEAKLNMPALRPLLRDAQRGDAQALRSFRAMVTAAVDQARDNLDRATSQRDSLETSYRRIQSEIDEQNTDLLKLNQLVREADATRVLYETFLARLKETSVQIGLQQADSRILSEAIPGRLVAPRKTRMIAIGIILGGLLGAALSLLMDLRKNGFRTAEDLEKTTGYTSLAQIPQMPIKDRSGLVTFLRQNPTSAAAEAIRNLRTSVLMSNMASPPQIIMSTSSIPGEGKTTQAIALAQNLSGMNKKVLLIEGDIRRNTLSQYFGKESPAGLVAVVMGDASIEEAVMKDDLLGADILMGGKSEMNAADLFSTEMFRQFLLNIRNVYDYVIIDTPPVLVVPDARIIGPLVDAIIYSVHWDHTQKIQVKNGLRELSSVGVHVTGLVLSRVDPKGMKRYGYGGRYGAYSGYGNAYYDT</sequence>
<evidence type="ECO:0000256" key="14">
    <source>
        <dbReference type="ARBA" id="ARBA00023137"/>
    </source>
</evidence>
<evidence type="ECO:0000256" key="2">
    <source>
        <dbReference type="ARBA" id="ARBA00007316"/>
    </source>
</evidence>
<comment type="similarity">
    <text evidence="2">Belongs to the CpsD/CapB family.</text>
</comment>
<dbReference type="Gene3D" id="3.40.50.300">
    <property type="entry name" value="P-loop containing nucleotide triphosphate hydrolases"/>
    <property type="match status" value="1"/>
</dbReference>
<protein>
    <recommendedName>
        <fullName evidence="4">non-specific protein-tyrosine kinase</fullName>
        <ecNumber evidence="4">2.7.10.2</ecNumber>
    </recommendedName>
</protein>
<evidence type="ECO:0000256" key="7">
    <source>
        <dbReference type="ARBA" id="ARBA00022679"/>
    </source>
</evidence>
<keyword evidence="22" id="KW-1185">Reference proteome</keyword>
<dbReference type="InterPro" id="IPR003856">
    <property type="entry name" value="LPS_length_determ_N"/>
</dbReference>
<evidence type="ECO:0000256" key="5">
    <source>
        <dbReference type="ARBA" id="ARBA00022475"/>
    </source>
</evidence>
<evidence type="ECO:0000259" key="20">
    <source>
        <dbReference type="Pfam" id="PF13807"/>
    </source>
</evidence>
<dbReference type="NCBIfam" id="TIGR01007">
    <property type="entry name" value="eps_fam"/>
    <property type="match status" value="1"/>
</dbReference>
<keyword evidence="13 17" id="KW-0472">Membrane</keyword>
<feature type="domain" description="Polysaccharide chain length determinant N-terminal" evidence="18">
    <location>
        <begin position="12"/>
        <end position="105"/>
    </location>
</feature>
<comment type="similarity">
    <text evidence="3">Belongs to the etk/wzc family.</text>
</comment>